<organism evidence="1 2">
    <name type="scientific">Bauhinia variegata</name>
    <name type="common">Purple orchid tree</name>
    <name type="synonym">Phanera variegata</name>
    <dbReference type="NCBI Taxonomy" id="167791"/>
    <lineage>
        <taxon>Eukaryota</taxon>
        <taxon>Viridiplantae</taxon>
        <taxon>Streptophyta</taxon>
        <taxon>Embryophyta</taxon>
        <taxon>Tracheophyta</taxon>
        <taxon>Spermatophyta</taxon>
        <taxon>Magnoliopsida</taxon>
        <taxon>eudicotyledons</taxon>
        <taxon>Gunneridae</taxon>
        <taxon>Pentapetalae</taxon>
        <taxon>rosids</taxon>
        <taxon>fabids</taxon>
        <taxon>Fabales</taxon>
        <taxon>Fabaceae</taxon>
        <taxon>Cercidoideae</taxon>
        <taxon>Cercideae</taxon>
        <taxon>Bauhiniinae</taxon>
        <taxon>Bauhinia</taxon>
    </lineage>
</organism>
<proteinExistence type="predicted"/>
<dbReference type="Proteomes" id="UP000828941">
    <property type="component" value="Chromosome 7"/>
</dbReference>
<gene>
    <name evidence="1" type="ORF">L6164_017124</name>
</gene>
<protein>
    <submittedName>
        <fullName evidence="1">Uncharacterized protein</fullName>
    </submittedName>
</protein>
<dbReference type="EMBL" id="CM039432">
    <property type="protein sequence ID" value="KAI4332194.1"/>
    <property type="molecule type" value="Genomic_DNA"/>
</dbReference>
<evidence type="ECO:0000313" key="1">
    <source>
        <dbReference type="EMBL" id="KAI4332194.1"/>
    </source>
</evidence>
<comment type="caution">
    <text evidence="1">The sequence shown here is derived from an EMBL/GenBank/DDBJ whole genome shotgun (WGS) entry which is preliminary data.</text>
</comment>
<sequence length="197" mass="21833">MVRAVGGMKDLVVLHLMSCSEMECVVDTTSNQVDVELPALVGLHLSDMTNLKEVCRGPPPVGFFEKLQELYTYDCKQLHSIFPRECKLAKLKILRIHGCRAAVLFSVSVAQSLSQLAKLIIAHCGELKHIITEQEDGGDTNTGKEIVPASHNSHLILPNLKALTLQNLDNFHGICPEKYHTRCPIFEETSECLIAQT</sequence>
<evidence type="ECO:0000313" key="2">
    <source>
        <dbReference type="Proteomes" id="UP000828941"/>
    </source>
</evidence>
<name>A0ACB9N8W7_BAUVA</name>
<accession>A0ACB9N8W7</accession>
<reference evidence="1 2" key="1">
    <citation type="journal article" date="2022" name="DNA Res.">
        <title>Chromosomal-level genome assembly of the orchid tree Bauhinia variegata (Leguminosae; Cercidoideae) supports the allotetraploid origin hypothesis of Bauhinia.</title>
        <authorList>
            <person name="Zhong Y."/>
            <person name="Chen Y."/>
            <person name="Zheng D."/>
            <person name="Pang J."/>
            <person name="Liu Y."/>
            <person name="Luo S."/>
            <person name="Meng S."/>
            <person name="Qian L."/>
            <person name="Wei D."/>
            <person name="Dai S."/>
            <person name="Zhou R."/>
        </authorList>
    </citation>
    <scope>NUCLEOTIDE SEQUENCE [LARGE SCALE GENOMIC DNA]</scope>
    <source>
        <strain evidence="1">BV-YZ2020</strain>
    </source>
</reference>
<keyword evidence="2" id="KW-1185">Reference proteome</keyword>